<name>A0ABW2TI89_9PSEU</name>
<feature type="domain" description="Inhibitor I9" evidence="2">
    <location>
        <begin position="62"/>
        <end position="107"/>
    </location>
</feature>
<organism evidence="3 4">
    <name type="scientific">Actinokineospora soli</name>
    <dbReference type="NCBI Taxonomy" id="1048753"/>
    <lineage>
        <taxon>Bacteria</taxon>
        <taxon>Bacillati</taxon>
        <taxon>Actinomycetota</taxon>
        <taxon>Actinomycetes</taxon>
        <taxon>Pseudonocardiales</taxon>
        <taxon>Pseudonocardiaceae</taxon>
        <taxon>Actinokineospora</taxon>
    </lineage>
</organism>
<comment type="caution">
    <text evidence="3">The sequence shown here is derived from an EMBL/GenBank/DDBJ whole genome shotgun (WGS) entry which is preliminary data.</text>
</comment>
<gene>
    <name evidence="3" type="ORF">ACFQV2_05935</name>
</gene>
<keyword evidence="1" id="KW-0732">Signal</keyword>
<dbReference type="Gene3D" id="3.30.70.80">
    <property type="entry name" value="Peptidase S8 propeptide/proteinase inhibitor I9"/>
    <property type="match status" value="1"/>
</dbReference>
<proteinExistence type="predicted"/>
<evidence type="ECO:0000256" key="1">
    <source>
        <dbReference type="SAM" id="SignalP"/>
    </source>
</evidence>
<dbReference type="Proteomes" id="UP001596512">
    <property type="component" value="Unassembled WGS sequence"/>
</dbReference>
<sequence>MRHVRVARVLTAPAAAAAITLSLVTPAAAAEGTIIGAGAPGAIDGSYIVVLSADRSAAALTDRYGGTVTASWQHAVTGFAARMTERQARRLAADPAVAHVEQDRVVRVLDTQPNPPSWGWTASISGTCRWTAPTPTPTARRT</sequence>
<feature type="chain" id="PRO_5047265578" evidence="1">
    <location>
        <begin position="30"/>
        <end position="142"/>
    </location>
</feature>
<dbReference type="InterPro" id="IPR010259">
    <property type="entry name" value="S8pro/Inhibitor_I9"/>
</dbReference>
<dbReference type="InterPro" id="IPR037045">
    <property type="entry name" value="S8pro/Inhibitor_I9_sf"/>
</dbReference>
<feature type="signal peptide" evidence="1">
    <location>
        <begin position="1"/>
        <end position="29"/>
    </location>
</feature>
<dbReference type="EMBL" id="JBHTEY010000004">
    <property type="protein sequence ID" value="MFC7613216.1"/>
    <property type="molecule type" value="Genomic_DNA"/>
</dbReference>
<protein>
    <submittedName>
        <fullName evidence="3">Protease inhibitor I9 family protein</fullName>
    </submittedName>
</protein>
<dbReference type="Pfam" id="PF05922">
    <property type="entry name" value="Inhibitor_I9"/>
    <property type="match status" value="1"/>
</dbReference>
<keyword evidence="4" id="KW-1185">Reference proteome</keyword>
<evidence type="ECO:0000313" key="4">
    <source>
        <dbReference type="Proteomes" id="UP001596512"/>
    </source>
</evidence>
<evidence type="ECO:0000313" key="3">
    <source>
        <dbReference type="EMBL" id="MFC7613216.1"/>
    </source>
</evidence>
<keyword evidence="3" id="KW-0646">Protease inhibitor</keyword>
<accession>A0ABW2TI89</accession>
<reference evidence="4" key="1">
    <citation type="journal article" date="2019" name="Int. J. Syst. Evol. Microbiol.">
        <title>The Global Catalogue of Microorganisms (GCM) 10K type strain sequencing project: providing services to taxonomists for standard genome sequencing and annotation.</title>
        <authorList>
            <consortium name="The Broad Institute Genomics Platform"/>
            <consortium name="The Broad Institute Genome Sequencing Center for Infectious Disease"/>
            <person name="Wu L."/>
            <person name="Ma J."/>
        </authorList>
    </citation>
    <scope>NUCLEOTIDE SEQUENCE [LARGE SCALE GENOMIC DNA]</scope>
    <source>
        <strain evidence="4">JCM 17695</strain>
    </source>
</reference>
<evidence type="ECO:0000259" key="2">
    <source>
        <dbReference type="Pfam" id="PF05922"/>
    </source>
</evidence>
<dbReference type="SUPFAM" id="SSF54897">
    <property type="entry name" value="Protease propeptides/inhibitors"/>
    <property type="match status" value="1"/>
</dbReference>
<dbReference type="GO" id="GO:0030414">
    <property type="term" value="F:peptidase inhibitor activity"/>
    <property type="evidence" value="ECO:0007669"/>
    <property type="project" value="UniProtKB-KW"/>
</dbReference>